<gene>
    <name evidence="1" type="ORF">GCM10017161_17190</name>
</gene>
<evidence type="ECO:0000313" key="2">
    <source>
        <dbReference type="Proteomes" id="UP000623842"/>
    </source>
</evidence>
<organism evidence="1 2">
    <name type="scientific">Thalassotalea marina</name>
    <dbReference type="NCBI Taxonomy" id="1673741"/>
    <lineage>
        <taxon>Bacteria</taxon>
        <taxon>Pseudomonadati</taxon>
        <taxon>Pseudomonadota</taxon>
        <taxon>Gammaproteobacteria</taxon>
        <taxon>Alteromonadales</taxon>
        <taxon>Colwelliaceae</taxon>
        <taxon>Thalassotalea</taxon>
    </lineage>
</organism>
<protein>
    <submittedName>
        <fullName evidence="1">Uncharacterized protein</fullName>
    </submittedName>
</protein>
<reference evidence="1" key="2">
    <citation type="submission" date="2020-09" db="EMBL/GenBank/DDBJ databases">
        <authorList>
            <person name="Sun Q."/>
            <person name="Kim S."/>
        </authorList>
    </citation>
    <scope>NUCLEOTIDE SEQUENCE</scope>
    <source>
        <strain evidence="1">KCTC 42731</strain>
    </source>
</reference>
<accession>A0A919EJU0</accession>
<evidence type="ECO:0000313" key="1">
    <source>
        <dbReference type="EMBL" id="GHF89810.1"/>
    </source>
</evidence>
<dbReference type="Proteomes" id="UP000623842">
    <property type="component" value="Unassembled WGS sequence"/>
</dbReference>
<keyword evidence="2" id="KW-1185">Reference proteome</keyword>
<comment type="caution">
    <text evidence="1">The sequence shown here is derived from an EMBL/GenBank/DDBJ whole genome shotgun (WGS) entry which is preliminary data.</text>
</comment>
<sequence length="332" mass="38514">MLSLLFFSQGIYAQENTQVNDKNQRTTKLPADSDCVKANNANKVKTDDIGWMEKLHSTVSDSVFQSAVWFDNFFIDENSEQESPKTTARIRLGWEPKARDLGEFDTRFRIKVKLPHLKDKVDLILSDDDDLDQSYLPLESVNAKPNNENDHFSAAVRITHSKSSNRRIESRIGISGGDIFVRAKHERRLNWSENHSFKIEPSVYYFLDDGLGAKLLMEYDYQIDKTSQLRVNYSVRGSNSFSGIRWKHGFYRLKQLQQNAASIMALQVEGERNGENGFVIDKYTLSYRYRFSAVKEWLFFEIEPFVEWPEEENYTTTPGLALRVEGYFSKGY</sequence>
<dbReference type="EMBL" id="BNCK01000003">
    <property type="protein sequence ID" value="GHF89810.1"/>
    <property type="molecule type" value="Genomic_DNA"/>
</dbReference>
<reference evidence="1" key="1">
    <citation type="journal article" date="2014" name="Int. J. Syst. Evol. Microbiol.">
        <title>Complete genome sequence of Corynebacterium casei LMG S-19264T (=DSM 44701T), isolated from a smear-ripened cheese.</title>
        <authorList>
            <consortium name="US DOE Joint Genome Institute (JGI-PGF)"/>
            <person name="Walter F."/>
            <person name="Albersmeier A."/>
            <person name="Kalinowski J."/>
            <person name="Ruckert C."/>
        </authorList>
    </citation>
    <scope>NUCLEOTIDE SEQUENCE</scope>
    <source>
        <strain evidence="1">KCTC 42731</strain>
    </source>
</reference>
<name>A0A919EJU0_9GAMM</name>
<proteinExistence type="predicted"/>
<dbReference type="AlphaFoldDB" id="A0A919EJU0"/>